<dbReference type="GO" id="GO:0016740">
    <property type="term" value="F:transferase activity"/>
    <property type="evidence" value="ECO:0007669"/>
    <property type="project" value="UniProtKB-KW"/>
</dbReference>
<keyword evidence="13" id="KW-1185">Reference proteome</keyword>
<reference evidence="12" key="3">
    <citation type="submission" date="2017-08" db="EMBL/GenBank/DDBJ databases">
        <title>Trichoderma gamsii strain T6085, whole genome shotgun sequencing project.</title>
        <authorList>
            <person name="Baroncelli R."/>
        </authorList>
    </citation>
    <scope>NUCLEOTIDE SEQUENCE</scope>
    <source>
        <strain evidence="12">T6085</strain>
    </source>
</reference>
<evidence type="ECO:0000256" key="1">
    <source>
        <dbReference type="ARBA" id="ARBA00002791"/>
    </source>
</evidence>
<comment type="subunit">
    <text evidence="10">Component of the oligosaccharyltransferase (OST) complex.</text>
</comment>
<evidence type="ECO:0000313" key="11">
    <source>
        <dbReference type="EMBL" id="PNP47496.1"/>
    </source>
</evidence>
<evidence type="ECO:0000256" key="3">
    <source>
        <dbReference type="ARBA" id="ARBA00004922"/>
    </source>
</evidence>
<gene>
    <name evidence="12" type="ORF">TGAM01_v203219</name>
    <name evidence="11" type="ORF">TGAMA5MH_01317</name>
</gene>
<comment type="similarity">
    <text evidence="4 10">Belongs to the OST1 family.</text>
</comment>
<reference evidence="12 13" key="1">
    <citation type="journal article" date="2016" name="Genome Announc.">
        <title>Draft Whole-Genome Sequence of Trichoderma gamsii T6085, a Promising Biocontrol Agent of Fusarium Head Blight on Wheat.</title>
        <authorList>
            <person name="Baroncelli R."/>
            <person name="Zapparata A."/>
            <person name="Piaggeschi G."/>
            <person name="Sarrocco S."/>
            <person name="Vannacci G."/>
        </authorList>
    </citation>
    <scope>NUCLEOTIDE SEQUENCE [LARGE SCALE GENOMIC DNA]</scope>
    <source>
        <strain evidence="12 13">T6085</strain>
    </source>
</reference>
<dbReference type="STRING" id="398673.A0A0W7VTF6"/>
<sequence length="484" mass="53966">MKSLSFVATLLGLLAGPCSALSVASLPADFKPPPVFKNNNLVHVVSVEKSFAREQINVLVENVSGKPQDEYFVPFTADQIARLGGIEAKDRKDDKVGPFGVDRVEYSSQSDVQYYRITLPAPLKAGAQQTLAISWYYLKPYRPLPASIEQEEQQYLLYDFSLYAASAYPTLKQKTEVKLSTVTIPDYTTFTNAEGKEYPEKHGSKLLYGPFDEQPAGAVYPAQIRFEFTKPVIHVSELERDIEVSHWGGNVAFEERYTLYHRGANLSSQFNRVKWAQSLYYNPASSALKELKYPLQIGSVDPYFTDAIGNVSTSRFRSSKREALLELKPRYPVFGGWKYPFTIGWNTNAANVLRNTASGGHVLKVPFIEGPKQVEGVEYEDVTVRVLLPEGSENVKFYTDLPDSSIVETSVGVHKTYLDTTGRTAIVIKAKNLVDDFRFRDLIISYDTPLAGTLRKPLVVFGSMLAVYAAAWAVGKVEVGFAPK</sequence>
<evidence type="ECO:0000313" key="12">
    <source>
        <dbReference type="EMBL" id="PON28082.1"/>
    </source>
</evidence>
<proteinExistence type="inferred from homology"/>
<keyword evidence="9" id="KW-0472">Membrane</keyword>
<keyword evidence="5" id="KW-0812">Transmembrane</keyword>
<dbReference type="EMBL" id="JPDN02000008">
    <property type="protein sequence ID" value="PON28082.1"/>
    <property type="molecule type" value="Genomic_DNA"/>
</dbReference>
<reference evidence="11 14" key="2">
    <citation type="submission" date="2017-02" db="EMBL/GenBank/DDBJ databases">
        <title>Genomes of Trichoderma spp. with biocontrol activity.</title>
        <authorList>
            <person name="Gardiner D."/>
            <person name="Kazan K."/>
            <person name="Vos C."/>
            <person name="Harvey P."/>
        </authorList>
    </citation>
    <scope>NUCLEOTIDE SEQUENCE [LARGE SCALE GENOMIC DNA]</scope>
    <source>
        <strain evidence="11 14">A5MH</strain>
    </source>
</reference>
<evidence type="ECO:0000256" key="7">
    <source>
        <dbReference type="ARBA" id="ARBA00022824"/>
    </source>
</evidence>
<keyword evidence="6 10" id="KW-0732">Signal</keyword>
<comment type="subcellular location">
    <subcellularLocation>
        <location evidence="2 10">Endoplasmic reticulum membrane</location>
        <topology evidence="2 10">Single-pass type I membrane protein</topology>
    </subcellularLocation>
</comment>
<dbReference type="InterPro" id="IPR007676">
    <property type="entry name" value="Ribophorin_I"/>
</dbReference>
<evidence type="ECO:0000256" key="6">
    <source>
        <dbReference type="ARBA" id="ARBA00022729"/>
    </source>
</evidence>
<keyword evidence="7 10" id="KW-0256">Endoplasmic reticulum</keyword>
<feature type="chain" id="PRO_5014484325" description="Dolichyl-diphosphooligosaccharide--protein glycosyltransferase subunit 1" evidence="10">
    <location>
        <begin position="21"/>
        <end position="484"/>
    </location>
</feature>
<comment type="pathway">
    <text evidence="3 10">Protein modification; protein glycosylation.</text>
</comment>
<comment type="caution">
    <text evidence="12">The sequence shown here is derived from an EMBL/GenBank/DDBJ whole genome shotgun (WGS) entry which is preliminary data.</text>
</comment>
<comment type="function">
    <text evidence="1 10">Subunit of the oligosaccharyl transferase (OST) complex that catalyzes the initial transfer of a defined glycan (Glc(3)Man(9)GlcNAc(2) in eukaryotes) from the lipid carrier dolichol-pyrophosphate to an asparagine residue within an Asn-X-Ser/Thr consensus motif in nascent polypeptide chains, the first step in protein N-glycosylation. N-glycosylation occurs cotranslationally and the complex associates with the Sec61 complex at the channel-forming translocon complex that mediates protein translocation across the endoplasmic reticulum (ER). All subunits are required for a maximal enzyme activity.</text>
</comment>
<evidence type="ECO:0000256" key="5">
    <source>
        <dbReference type="ARBA" id="ARBA00022692"/>
    </source>
</evidence>
<accession>A0A0W7VTF6</accession>
<keyword evidence="12" id="KW-0808">Transferase</keyword>
<dbReference type="UniPathway" id="UPA00378"/>
<feature type="signal peptide" evidence="10">
    <location>
        <begin position="1"/>
        <end position="20"/>
    </location>
</feature>
<dbReference type="PANTHER" id="PTHR21049">
    <property type="entry name" value="RIBOPHORIN I"/>
    <property type="match status" value="1"/>
</dbReference>
<dbReference type="AlphaFoldDB" id="A0A0W7VTF6"/>
<name>A0A0W7VTF6_9HYPO</name>
<dbReference type="Pfam" id="PF04597">
    <property type="entry name" value="Ribophorin_I"/>
    <property type="match status" value="1"/>
</dbReference>
<dbReference type="GO" id="GO:0018279">
    <property type="term" value="P:protein N-linked glycosylation via asparagine"/>
    <property type="evidence" value="ECO:0007669"/>
    <property type="project" value="TreeGrafter"/>
</dbReference>
<evidence type="ECO:0000313" key="13">
    <source>
        <dbReference type="Proteomes" id="UP000054821"/>
    </source>
</evidence>
<dbReference type="PANTHER" id="PTHR21049:SF0">
    <property type="entry name" value="DOLICHYL-DIPHOSPHOOLIGOSACCHARIDE--PROTEIN GLYCOSYLTRANSFERASE SUBUNIT 1"/>
    <property type="match status" value="1"/>
</dbReference>
<evidence type="ECO:0000313" key="14">
    <source>
        <dbReference type="Proteomes" id="UP000236546"/>
    </source>
</evidence>
<evidence type="ECO:0000256" key="8">
    <source>
        <dbReference type="ARBA" id="ARBA00022989"/>
    </source>
</evidence>
<evidence type="ECO:0000256" key="2">
    <source>
        <dbReference type="ARBA" id="ARBA00004115"/>
    </source>
</evidence>
<dbReference type="GeneID" id="29984107"/>
<evidence type="ECO:0000256" key="4">
    <source>
        <dbReference type="ARBA" id="ARBA00008905"/>
    </source>
</evidence>
<dbReference type="OrthoDB" id="310030at2759"/>
<keyword evidence="8" id="KW-1133">Transmembrane helix</keyword>
<dbReference type="Proteomes" id="UP000054821">
    <property type="component" value="Unassembled WGS sequence"/>
</dbReference>
<organism evidence="12 13">
    <name type="scientific">Trichoderma gamsii</name>
    <dbReference type="NCBI Taxonomy" id="398673"/>
    <lineage>
        <taxon>Eukaryota</taxon>
        <taxon>Fungi</taxon>
        <taxon>Dikarya</taxon>
        <taxon>Ascomycota</taxon>
        <taxon>Pezizomycotina</taxon>
        <taxon>Sordariomycetes</taxon>
        <taxon>Hypocreomycetidae</taxon>
        <taxon>Hypocreales</taxon>
        <taxon>Hypocreaceae</taxon>
        <taxon>Trichoderma</taxon>
    </lineage>
</organism>
<dbReference type="Proteomes" id="UP000236546">
    <property type="component" value="Unassembled WGS sequence"/>
</dbReference>
<dbReference type="EMBL" id="MTYH01000013">
    <property type="protein sequence ID" value="PNP47496.1"/>
    <property type="molecule type" value="Genomic_DNA"/>
</dbReference>
<evidence type="ECO:0000256" key="10">
    <source>
        <dbReference type="RuleBase" id="RU361143"/>
    </source>
</evidence>
<dbReference type="RefSeq" id="XP_018662762.1">
    <property type="nucleotide sequence ID" value="XM_018804024.1"/>
</dbReference>
<evidence type="ECO:0000256" key="9">
    <source>
        <dbReference type="ARBA" id="ARBA00023136"/>
    </source>
</evidence>
<dbReference type="GO" id="GO:0008250">
    <property type="term" value="C:oligosaccharyltransferase complex"/>
    <property type="evidence" value="ECO:0007669"/>
    <property type="project" value="UniProtKB-UniRule"/>
</dbReference>
<protein>
    <recommendedName>
        <fullName evidence="10">Dolichyl-diphosphooligosaccharide--protein glycosyltransferase subunit 1</fullName>
    </recommendedName>
</protein>